<sequence length="74" mass="8552">TFVLSYTLNPFIFLHFHASHSLLSMTKQGDEQLLYEQSSDDGAIQQKSNNQRSGEKSVFLIPTFLYLPLYRPEL</sequence>
<name>A0ABV0R466_9TELE</name>
<gene>
    <name evidence="1" type="ORF">XENOCAPTIV_005655</name>
</gene>
<proteinExistence type="predicted"/>
<feature type="non-terminal residue" evidence="1">
    <location>
        <position position="1"/>
    </location>
</feature>
<evidence type="ECO:0000313" key="1">
    <source>
        <dbReference type="EMBL" id="MEQ2202538.1"/>
    </source>
</evidence>
<accession>A0ABV0R466</accession>
<protein>
    <submittedName>
        <fullName evidence="1">Uncharacterized protein</fullName>
    </submittedName>
</protein>
<keyword evidence="2" id="KW-1185">Reference proteome</keyword>
<organism evidence="1 2">
    <name type="scientific">Xenoophorus captivus</name>
    <dbReference type="NCBI Taxonomy" id="1517983"/>
    <lineage>
        <taxon>Eukaryota</taxon>
        <taxon>Metazoa</taxon>
        <taxon>Chordata</taxon>
        <taxon>Craniata</taxon>
        <taxon>Vertebrata</taxon>
        <taxon>Euteleostomi</taxon>
        <taxon>Actinopterygii</taxon>
        <taxon>Neopterygii</taxon>
        <taxon>Teleostei</taxon>
        <taxon>Neoteleostei</taxon>
        <taxon>Acanthomorphata</taxon>
        <taxon>Ovalentaria</taxon>
        <taxon>Atherinomorphae</taxon>
        <taxon>Cyprinodontiformes</taxon>
        <taxon>Goodeidae</taxon>
        <taxon>Xenoophorus</taxon>
    </lineage>
</organism>
<dbReference type="Proteomes" id="UP001434883">
    <property type="component" value="Unassembled WGS sequence"/>
</dbReference>
<evidence type="ECO:0000313" key="2">
    <source>
        <dbReference type="Proteomes" id="UP001434883"/>
    </source>
</evidence>
<dbReference type="EMBL" id="JAHRIN010033770">
    <property type="protein sequence ID" value="MEQ2202538.1"/>
    <property type="molecule type" value="Genomic_DNA"/>
</dbReference>
<reference evidence="1 2" key="1">
    <citation type="submission" date="2021-06" db="EMBL/GenBank/DDBJ databases">
        <authorList>
            <person name="Palmer J.M."/>
        </authorList>
    </citation>
    <scope>NUCLEOTIDE SEQUENCE [LARGE SCALE GENOMIC DNA]</scope>
    <source>
        <strain evidence="1 2">XC_2019</strain>
        <tissue evidence="1">Muscle</tissue>
    </source>
</reference>
<comment type="caution">
    <text evidence="1">The sequence shown here is derived from an EMBL/GenBank/DDBJ whole genome shotgun (WGS) entry which is preliminary data.</text>
</comment>